<feature type="domain" description="CobQ/CobB/MinD/ParA nucleotide binding" evidence="1">
    <location>
        <begin position="6"/>
        <end position="177"/>
    </location>
</feature>
<dbReference type="Gene3D" id="3.40.50.300">
    <property type="entry name" value="P-loop containing nucleotide triphosphate hydrolases"/>
    <property type="match status" value="1"/>
</dbReference>
<name>A0ABV6AV57_9DEIO</name>
<accession>A0ABV6AV57</accession>
<evidence type="ECO:0000313" key="3">
    <source>
        <dbReference type="Proteomes" id="UP001589733"/>
    </source>
</evidence>
<dbReference type="RefSeq" id="WP_380006318.1">
    <property type="nucleotide sequence ID" value="NZ_JBHLYR010000014.1"/>
</dbReference>
<dbReference type="InterPro" id="IPR002586">
    <property type="entry name" value="CobQ/CobB/MinD/ParA_Nub-bd_dom"/>
</dbReference>
<sequence length="210" mass="22551">MTVIIGVISFKGGVGKTSSAIHIAGHLAERGATIGVDGDDRNRSMMTWAESGHLPFQVMSLMEALSNRSEYLVVDVRGGLPDVELFDLARSCDLLLIPANPEVMSLDGLRRTFDVLRDEADRTGTPWRAKVAAMLTMARPGRKLLEAQAALHTLGIPVLDTCVRASEAFRDASMQGVLVKEVRTNALAGACWADYGSVVQESLQLIGGEA</sequence>
<dbReference type="PANTHER" id="PTHR13696:SF96">
    <property type="entry name" value="COBQ_COBB_MIND_PARA NUCLEOTIDE BINDING DOMAIN-CONTAINING PROTEIN"/>
    <property type="match status" value="1"/>
</dbReference>
<reference evidence="2 3" key="1">
    <citation type="submission" date="2024-09" db="EMBL/GenBank/DDBJ databases">
        <authorList>
            <person name="Sun Q."/>
            <person name="Mori K."/>
        </authorList>
    </citation>
    <scope>NUCLEOTIDE SEQUENCE [LARGE SCALE GENOMIC DNA]</scope>
    <source>
        <strain evidence="2 3">JCM 13503</strain>
    </source>
</reference>
<dbReference type="Pfam" id="PF01656">
    <property type="entry name" value="CbiA"/>
    <property type="match status" value="1"/>
</dbReference>
<organism evidence="2 3">
    <name type="scientific">Deinococcus oregonensis</name>
    <dbReference type="NCBI Taxonomy" id="1805970"/>
    <lineage>
        <taxon>Bacteria</taxon>
        <taxon>Thermotogati</taxon>
        <taxon>Deinococcota</taxon>
        <taxon>Deinococci</taxon>
        <taxon>Deinococcales</taxon>
        <taxon>Deinococcaceae</taxon>
        <taxon>Deinococcus</taxon>
    </lineage>
</organism>
<dbReference type="PANTHER" id="PTHR13696">
    <property type="entry name" value="P-LOOP CONTAINING NUCLEOSIDE TRIPHOSPHATE HYDROLASE"/>
    <property type="match status" value="1"/>
</dbReference>
<dbReference type="CDD" id="cd02042">
    <property type="entry name" value="ParAB_family"/>
    <property type="match status" value="1"/>
</dbReference>
<keyword evidence="3" id="KW-1185">Reference proteome</keyword>
<evidence type="ECO:0000313" key="2">
    <source>
        <dbReference type="EMBL" id="MFB9991397.1"/>
    </source>
</evidence>
<comment type="caution">
    <text evidence="2">The sequence shown here is derived from an EMBL/GenBank/DDBJ whole genome shotgun (WGS) entry which is preliminary data.</text>
</comment>
<proteinExistence type="predicted"/>
<evidence type="ECO:0000259" key="1">
    <source>
        <dbReference type="Pfam" id="PF01656"/>
    </source>
</evidence>
<dbReference type="SUPFAM" id="SSF52540">
    <property type="entry name" value="P-loop containing nucleoside triphosphate hydrolases"/>
    <property type="match status" value="1"/>
</dbReference>
<dbReference type="Proteomes" id="UP001589733">
    <property type="component" value="Unassembled WGS sequence"/>
</dbReference>
<dbReference type="InterPro" id="IPR050678">
    <property type="entry name" value="DNA_Partitioning_ATPase"/>
</dbReference>
<dbReference type="EMBL" id="JBHLYR010000014">
    <property type="protein sequence ID" value="MFB9991397.1"/>
    <property type="molecule type" value="Genomic_DNA"/>
</dbReference>
<gene>
    <name evidence="2" type="ORF">ACFFLM_05325</name>
</gene>
<protein>
    <submittedName>
        <fullName evidence="2">ParA family protein</fullName>
    </submittedName>
</protein>
<dbReference type="InterPro" id="IPR027417">
    <property type="entry name" value="P-loop_NTPase"/>
</dbReference>